<dbReference type="OrthoDB" id="9803892at2"/>
<dbReference type="RefSeq" id="WP_133563056.1">
    <property type="nucleotide sequence ID" value="NZ_SNZA01000004.1"/>
</dbReference>
<dbReference type="Pfam" id="PF13460">
    <property type="entry name" value="NAD_binding_10"/>
    <property type="match status" value="1"/>
</dbReference>
<evidence type="ECO:0000259" key="1">
    <source>
        <dbReference type="Pfam" id="PF13460"/>
    </source>
</evidence>
<keyword evidence="3" id="KW-1185">Reference proteome</keyword>
<dbReference type="PANTHER" id="PTHR15020:SF50">
    <property type="entry name" value="UPF0659 PROTEIN YMR090W"/>
    <property type="match status" value="1"/>
</dbReference>
<dbReference type="Proteomes" id="UP000295729">
    <property type="component" value="Unassembled WGS sequence"/>
</dbReference>
<reference evidence="2 3" key="1">
    <citation type="submission" date="2019-03" db="EMBL/GenBank/DDBJ databases">
        <title>Genomic Encyclopedia of Type Strains, Phase IV (KMG-IV): sequencing the most valuable type-strain genomes for metagenomic binning, comparative biology and taxonomic classification.</title>
        <authorList>
            <person name="Goeker M."/>
        </authorList>
    </citation>
    <scope>NUCLEOTIDE SEQUENCE [LARGE SCALE GENOMIC DNA]</scope>
    <source>
        <strain evidence="2 3">DSM 5604</strain>
    </source>
</reference>
<sequence length="212" mass="23419">MSTILVIGASGQIGQKVCHSLLQKGYTVRALVRDTHRTEELRHPALQVFQIDLEEDFSQAFEGVKKVVFVAGSGGHTGCDKTLLVDLWAAKRAMDFAEEEPSVEHFIQLSSYGADDPEEIQSSLKPYIVAKHITDEYLTITSLPYTILRPCKLTNHEPTGGFSNQRPESAEEATISRADVAEAICYCVENDSTKIKVVELFQGNASIEAIFN</sequence>
<dbReference type="PANTHER" id="PTHR15020">
    <property type="entry name" value="FLAVIN REDUCTASE-RELATED"/>
    <property type="match status" value="1"/>
</dbReference>
<evidence type="ECO:0000313" key="3">
    <source>
        <dbReference type="Proteomes" id="UP000295729"/>
    </source>
</evidence>
<dbReference type="InterPro" id="IPR036291">
    <property type="entry name" value="NAD(P)-bd_dom_sf"/>
</dbReference>
<name>A0A4R6X0N8_9GAMM</name>
<protein>
    <submittedName>
        <fullName evidence="2">Uncharacterized protein YbjT (DUF2867 family)</fullName>
    </submittedName>
</protein>
<feature type="domain" description="NAD(P)-binding" evidence="1">
    <location>
        <begin position="8"/>
        <end position="190"/>
    </location>
</feature>
<proteinExistence type="predicted"/>
<gene>
    <name evidence="2" type="ORF">C8D85_2425</name>
</gene>
<dbReference type="AlphaFoldDB" id="A0A4R6X0N8"/>
<dbReference type="CDD" id="cd05243">
    <property type="entry name" value="SDR_a5"/>
    <property type="match status" value="1"/>
</dbReference>
<evidence type="ECO:0000313" key="2">
    <source>
        <dbReference type="EMBL" id="TDR12392.1"/>
    </source>
</evidence>
<comment type="caution">
    <text evidence="2">The sequence shown here is derived from an EMBL/GenBank/DDBJ whole genome shotgun (WGS) entry which is preliminary data.</text>
</comment>
<dbReference type="Gene3D" id="3.40.50.720">
    <property type="entry name" value="NAD(P)-binding Rossmann-like Domain"/>
    <property type="match status" value="1"/>
</dbReference>
<dbReference type="EMBL" id="SNZA01000004">
    <property type="protein sequence ID" value="TDR12392.1"/>
    <property type="molecule type" value="Genomic_DNA"/>
</dbReference>
<dbReference type="InterPro" id="IPR016040">
    <property type="entry name" value="NAD(P)-bd_dom"/>
</dbReference>
<accession>A0A4R6X0N8</accession>
<dbReference type="SUPFAM" id="SSF51735">
    <property type="entry name" value="NAD(P)-binding Rossmann-fold domains"/>
    <property type="match status" value="1"/>
</dbReference>
<organism evidence="2 3">
    <name type="scientific">Marinomonas communis</name>
    <dbReference type="NCBI Taxonomy" id="28254"/>
    <lineage>
        <taxon>Bacteria</taxon>
        <taxon>Pseudomonadati</taxon>
        <taxon>Pseudomonadota</taxon>
        <taxon>Gammaproteobacteria</taxon>
        <taxon>Oceanospirillales</taxon>
        <taxon>Oceanospirillaceae</taxon>
        <taxon>Marinomonas</taxon>
    </lineage>
</organism>